<comment type="caution">
    <text evidence="6">The sequence shown here is derived from an EMBL/GenBank/DDBJ whole genome shotgun (WGS) entry which is preliminary data.</text>
</comment>
<feature type="domain" description="HTH araC/xylS-type" evidence="5">
    <location>
        <begin position="269"/>
        <end position="373"/>
    </location>
</feature>
<feature type="transmembrane region" description="Helical" evidence="4">
    <location>
        <begin position="66"/>
        <end position="88"/>
    </location>
</feature>
<dbReference type="PROSITE" id="PS01124">
    <property type="entry name" value="HTH_ARAC_FAMILY_2"/>
    <property type="match status" value="1"/>
</dbReference>
<dbReference type="InterPro" id="IPR009057">
    <property type="entry name" value="Homeodomain-like_sf"/>
</dbReference>
<dbReference type="InterPro" id="IPR018060">
    <property type="entry name" value="HTH_AraC"/>
</dbReference>
<feature type="transmembrane region" description="Helical" evidence="4">
    <location>
        <begin position="216"/>
        <end position="235"/>
    </location>
</feature>
<keyword evidence="4" id="KW-1133">Transmembrane helix</keyword>
<protein>
    <submittedName>
        <fullName evidence="6">Helix-turn-helix domain-containing protein</fullName>
    </submittedName>
</protein>
<organism evidence="6 7">
    <name type="scientific">Draconibacterium aestuarii</name>
    <dbReference type="NCBI Taxonomy" id="2998507"/>
    <lineage>
        <taxon>Bacteria</taxon>
        <taxon>Pseudomonadati</taxon>
        <taxon>Bacteroidota</taxon>
        <taxon>Bacteroidia</taxon>
        <taxon>Marinilabiliales</taxon>
        <taxon>Prolixibacteraceae</taxon>
        <taxon>Draconibacterium</taxon>
    </lineage>
</organism>
<keyword evidence="3" id="KW-0804">Transcription</keyword>
<keyword evidence="4" id="KW-0812">Transmembrane</keyword>
<evidence type="ECO:0000256" key="3">
    <source>
        <dbReference type="ARBA" id="ARBA00023163"/>
    </source>
</evidence>
<keyword evidence="4" id="KW-0472">Membrane</keyword>
<keyword evidence="7" id="KW-1185">Reference proteome</keyword>
<dbReference type="GO" id="GO:0043565">
    <property type="term" value="F:sequence-specific DNA binding"/>
    <property type="evidence" value="ECO:0007669"/>
    <property type="project" value="InterPro"/>
</dbReference>
<dbReference type="Gene3D" id="1.10.10.60">
    <property type="entry name" value="Homeodomain-like"/>
    <property type="match status" value="2"/>
</dbReference>
<dbReference type="SUPFAM" id="SSF46689">
    <property type="entry name" value="Homeodomain-like"/>
    <property type="match status" value="1"/>
</dbReference>
<dbReference type="GO" id="GO:0003700">
    <property type="term" value="F:DNA-binding transcription factor activity"/>
    <property type="evidence" value="ECO:0007669"/>
    <property type="project" value="InterPro"/>
</dbReference>
<keyword evidence="1" id="KW-0805">Transcription regulation</keyword>
<dbReference type="AlphaFoldDB" id="A0A9X3F507"/>
<feature type="transmembrane region" description="Helical" evidence="4">
    <location>
        <begin position="183"/>
        <end position="204"/>
    </location>
</feature>
<dbReference type="Proteomes" id="UP001145087">
    <property type="component" value="Unassembled WGS sequence"/>
</dbReference>
<feature type="transmembrane region" description="Helical" evidence="4">
    <location>
        <begin position="6"/>
        <end position="28"/>
    </location>
</feature>
<evidence type="ECO:0000313" key="6">
    <source>
        <dbReference type="EMBL" id="MCY1719942.1"/>
    </source>
</evidence>
<evidence type="ECO:0000256" key="1">
    <source>
        <dbReference type="ARBA" id="ARBA00023015"/>
    </source>
</evidence>
<gene>
    <name evidence="6" type="ORF">OU798_06280</name>
</gene>
<accession>A0A9X3F507</accession>
<feature type="transmembrane region" description="Helical" evidence="4">
    <location>
        <begin position="37"/>
        <end position="54"/>
    </location>
</feature>
<sequence>MAIDDYFSIFLLFGAVISLLFSFFLLFYPNRFYANKVLGFLIFSWAVTVFTYMVQSSDFLLRFPHFYALLDVFVLLFFPVMYIYIRTYLYTDARKIRKNVVHFIPGILYLIIFTPFFIQDTETKIRMIQNDLPGWFRPLQNVFNLVIIFQGIFYTILSLRKLHHFQYFRESRLTKFQLESLKWLRLFVIINVILWTIGTAGVFLEISGINIPIDLFALFYLCLTLLTLVLGVFTIRRPEFFSEEEDILKFAFKSGSSSTDKKTVTQEKELLLKYLEDEKPYLKPDLKMQDMVEATGLSYKRISELFNNELKKSFFDMVNEYRFQTALNLIREGYHKKHTLPYLAEQAGFNSKTTFNRTFKKYTGQTPTEYIQQNNL</sequence>
<proteinExistence type="predicted"/>
<evidence type="ECO:0000313" key="7">
    <source>
        <dbReference type="Proteomes" id="UP001145087"/>
    </source>
</evidence>
<dbReference type="PANTHER" id="PTHR43280">
    <property type="entry name" value="ARAC-FAMILY TRANSCRIPTIONAL REGULATOR"/>
    <property type="match status" value="1"/>
</dbReference>
<name>A0A9X3F507_9BACT</name>
<keyword evidence="2" id="KW-0238">DNA-binding</keyword>
<dbReference type="PANTHER" id="PTHR43280:SF2">
    <property type="entry name" value="HTH-TYPE TRANSCRIPTIONAL REGULATOR EXSA"/>
    <property type="match status" value="1"/>
</dbReference>
<dbReference type="EMBL" id="JAPOHD010000012">
    <property type="protein sequence ID" value="MCY1719942.1"/>
    <property type="molecule type" value="Genomic_DNA"/>
</dbReference>
<dbReference type="SMART" id="SM00342">
    <property type="entry name" value="HTH_ARAC"/>
    <property type="match status" value="1"/>
</dbReference>
<reference evidence="6" key="1">
    <citation type="submission" date="2022-11" db="EMBL/GenBank/DDBJ databases">
        <title>Marilongibacter aestuarii gen. nov., sp. nov., isolated from tidal flat sediment.</title>
        <authorList>
            <person name="Jiayan W."/>
        </authorList>
    </citation>
    <scope>NUCLEOTIDE SEQUENCE</scope>
    <source>
        <strain evidence="6">Z1-6</strain>
    </source>
</reference>
<evidence type="ECO:0000256" key="4">
    <source>
        <dbReference type="SAM" id="Phobius"/>
    </source>
</evidence>
<dbReference type="Pfam" id="PF12833">
    <property type="entry name" value="HTH_18"/>
    <property type="match status" value="1"/>
</dbReference>
<feature type="transmembrane region" description="Helical" evidence="4">
    <location>
        <begin position="100"/>
        <end position="118"/>
    </location>
</feature>
<feature type="transmembrane region" description="Helical" evidence="4">
    <location>
        <begin position="142"/>
        <end position="162"/>
    </location>
</feature>
<dbReference type="RefSeq" id="WP_343332275.1">
    <property type="nucleotide sequence ID" value="NZ_JAPOHD010000012.1"/>
</dbReference>
<evidence type="ECO:0000259" key="5">
    <source>
        <dbReference type="PROSITE" id="PS01124"/>
    </source>
</evidence>
<evidence type="ECO:0000256" key="2">
    <source>
        <dbReference type="ARBA" id="ARBA00023125"/>
    </source>
</evidence>